<name>A0ABX4H458_9BACT</name>
<reference evidence="2" key="1">
    <citation type="submission" date="2017-08" db="EMBL/GenBank/DDBJ databases">
        <authorList>
            <person name="Alvarez-Ponce D."/>
            <person name="Weitzman C.L."/>
            <person name="Tillett R.L."/>
            <person name="Sandmeier F.C."/>
            <person name="Tracy C.R."/>
        </authorList>
    </citation>
    <scope>NUCLEOTIDE SEQUENCE [LARGE SCALE GENOMIC DNA]</scope>
    <source>
        <strain evidence="2">PS6</strain>
    </source>
</reference>
<protein>
    <submittedName>
        <fullName evidence="2">Uncharacterized protein</fullName>
    </submittedName>
</protein>
<evidence type="ECO:0000313" key="3">
    <source>
        <dbReference type="Proteomes" id="UP000217033"/>
    </source>
</evidence>
<evidence type="ECO:0000256" key="1">
    <source>
        <dbReference type="SAM" id="Phobius"/>
    </source>
</evidence>
<proteinExistence type="predicted"/>
<keyword evidence="1" id="KW-0472">Membrane</keyword>
<comment type="caution">
    <text evidence="2">The sequence shown here is derived from an EMBL/GenBank/DDBJ whole genome shotgun (WGS) entry which is preliminary data.</text>
</comment>
<dbReference type="RefSeq" id="WP_084231996.1">
    <property type="nucleotide sequence ID" value="NZ_FWXE01000002.1"/>
</dbReference>
<keyword evidence="1" id="KW-0812">Transmembrane</keyword>
<evidence type="ECO:0000313" key="2">
    <source>
        <dbReference type="EMBL" id="PAF54674.1"/>
    </source>
</evidence>
<organism evidence="2 3">
    <name type="scientific">Mycoplasmopsis agassizii</name>
    <dbReference type="NCBI Taxonomy" id="33922"/>
    <lineage>
        <taxon>Bacteria</taxon>
        <taxon>Bacillati</taxon>
        <taxon>Mycoplasmatota</taxon>
        <taxon>Mycoplasmoidales</taxon>
        <taxon>Metamycoplasmataceae</taxon>
        <taxon>Mycoplasmopsis</taxon>
    </lineage>
</organism>
<keyword evidence="3" id="KW-1185">Reference proteome</keyword>
<dbReference type="EMBL" id="NQMN01000002">
    <property type="protein sequence ID" value="PAF54674.1"/>
    <property type="molecule type" value="Genomic_DNA"/>
</dbReference>
<keyword evidence="1" id="KW-1133">Transmembrane helix</keyword>
<gene>
    <name evidence="2" type="ORF">CJF60_02965</name>
</gene>
<accession>A0ABX4H458</accession>
<dbReference type="Proteomes" id="UP000217033">
    <property type="component" value="Unassembled WGS sequence"/>
</dbReference>
<sequence>MSDELKIGLGVSAVIVLILGVLFYFFMFRAVLKKKKELFKVEDANIFNSNIKRPNSGDVDSSLKTTLKSSFNIFDLEELLNLIYQKSYKSVAVYGSDTNFLALSIWKQIQTGVTVFDSNYKEDLDKSKLSETYDYSKFENTKLPKYDLIIVNQADLKYDKIFEEYFYDLNDNGMLTIIENSKQADIKDSWKKLEKKLVNLLIPTASIKSKETLTFIYNLKVKPVEKTVTQVQTLETKIETTEEKNN</sequence>
<dbReference type="NCBIfam" id="NF045844">
    <property type="entry name" value="BC85_0335_fam"/>
    <property type="match status" value="1"/>
</dbReference>
<feature type="transmembrane region" description="Helical" evidence="1">
    <location>
        <begin position="6"/>
        <end position="26"/>
    </location>
</feature>